<name>A0A8R1EEA7_CAEJA</name>
<sequence length="107" mass="12269">MIRTSQTNSHVSLPLPLPFFNLFRPPLSPPFLRPHHQHLIIRSFIPKVIITTKNNQPTLASRLLLLWVGVEKLAFYRGHYGMGGMVRDVAPRKANRSTYAIQIRQVS</sequence>
<evidence type="ECO:0000313" key="1">
    <source>
        <dbReference type="EnsemblMetazoa" id="CJA33648.1"/>
    </source>
</evidence>
<reference evidence="1" key="2">
    <citation type="submission" date="2022-06" db="UniProtKB">
        <authorList>
            <consortium name="EnsemblMetazoa"/>
        </authorList>
    </citation>
    <scope>IDENTIFICATION</scope>
    <source>
        <strain evidence="1">DF5081</strain>
    </source>
</reference>
<dbReference type="EnsemblMetazoa" id="CJA33648.1">
    <property type="protein sequence ID" value="CJA33648.1"/>
    <property type="gene ID" value="WBGene00209495"/>
</dbReference>
<organism evidence="1 2">
    <name type="scientific">Caenorhabditis japonica</name>
    <dbReference type="NCBI Taxonomy" id="281687"/>
    <lineage>
        <taxon>Eukaryota</taxon>
        <taxon>Metazoa</taxon>
        <taxon>Ecdysozoa</taxon>
        <taxon>Nematoda</taxon>
        <taxon>Chromadorea</taxon>
        <taxon>Rhabditida</taxon>
        <taxon>Rhabditina</taxon>
        <taxon>Rhabditomorpha</taxon>
        <taxon>Rhabditoidea</taxon>
        <taxon>Rhabditidae</taxon>
        <taxon>Peloderinae</taxon>
        <taxon>Caenorhabditis</taxon>
    </lineage>
</organism>
<proteinExistence type="predicted"/>
<keyword evidence="2" id="KW-1185">Reference proteome</keyword>
<dbReference type="Proteomes" id="UP000005237">
    <property type="component" value="Unassembled WGS sequence"/>
</dbReference>
<evidence type="ECO:0000313" key="2">
    <source>
        <dbReference type="Proteomes" id="UP000005237"/>
    </source>
</evidence>
<accession>A0A8R1EEA7</accession>
<dbReference type="AlphaFoldDB" id="A0A8R1EEA7"/>
<protein>
    <submittedName>
        <fullName evidence="1">Uncharacterized protein</fullName>
    </submittedName>
</protein>
<reference evidence="2" key="1">
    <citation type="submission" date="2010-08" db="EMBL/GenBank/DDBJ databases">
        <authorList>
            <consortium name="Caenorhabditis japonica Sequencing Consortium"/>
            <person name="Wilson R.K."/>
        </authorList>
    </citation>
    <scope>NUCLEOTIDE SEQUENCE [LARGE SCALE GENOMIC DNA]</scope>
    <source>
        <strain evidence="2">DF5081</strain>
    </source>
</reference>